<dbReference type="GO" id="GO:0000160">
    <property type="term" value="P:phosphorelay signal transduction system"/>
    <property type="evidence" value="ECO:0007669"/>
    <property type="project" value="InterPro"/>
</dbReference>
<feature type="domain" description="Response regulatory" evidence="2">
    <location>
        <begin position="1"/>
        <end position="83"/>
    </location>
</feature>
<dbReference type="Gene3D" id="3.40.50.2300">
    <property type="match status" value="2"/>
</dbReference>
<dbReference type="InterPro" id="IPR001789">
    <property type="entry name" value="Sig_transdc_resp-reg_receiver"/>
</dbReference>
<gene>
    <name evidence="3" type="ORF">LCGC14_2921400</name>
</gene>
<dbReference type="AlphaFoldDB" id="A0A0F8ZW93"/>
<dbReference type="Pfam" id="PF00072">
    <property type="entry name" value="Response_reg"/>
    <property type="match status" value="2"/>
</dbReference>
<comment type="caution">
    <text evidence="3">The sequence shown here is derived from an EMBL/GenBank/DDBJ whole genome shotgun (WGS) entry which is preliminary data.</text>
</comment>
<dbReference type="InterPro" id="IPR011006">
    <property type="entry name" value="CheY-like_superfamily"/>
</dbReference>
<sequence length="232" mass="26546">AYNLLKNEGFDCVILDLGLADISGFDLLEKIRKDEDMSHVPVIIYTGKDLSMQETAKLKKYSESIIIKGARSLERLLDETTLFLHRVESNLPPEKQEMLRLVHNKEELFESKKILIVDDSIANRRMLSAIFDQHTDYEILHVKSGRALLKVVERYQPDIILLDIMMPEKEQLYTDSLTKLPNRMKPDRNHCRVCTLQGVFETIAGLGIDYAQGYYFGEPQEGIITGLSSKIA</sequence>
<proteinExistence type="predicted"/>
<organism evidence="3">
    <name type="scientific">marine sediment metagenome</name>
    <dbReference type="NCBI Taxonomy" id="412755"/>
    <lineage>
        <taxon>unclassified sequences</taxon>
        <taxon>metagenomes</taxon>
        <taxon>ecological metagenomes</taxon>
    </lineage>
</organism>
<dbReference type="EMBL" id="LAZR01058067">
    <property type="protein sequence ID" value="KKK70694.1"/>
    <property type="molecule type" value="Genomic_DNA"/>
</dbReference>
<feature type="domain" description="Response regulatory" evidence="2">
    <location>
        <begin position="113"/>
        <end position="232"/>
    </location>
</feature>
<dbReference type="PANTHER" id="PTHR44591">
    <property type="entry name" value="STRESS RESPONSE REGULATOR PROTEIN 1"/>
    <property type="match status" value="1"/>
</dbReference>
<reference evidence="3" key="1">
    <citation type="journal article" date="2015" name="Nature">
        <title>Complex archaea that bridge the gap between prokaryotes and eukaryotes.</title>
        <authorList>
            <person name="Spang A."/>
            <person name="Saw J.H."/>
            <person name="Jorgensen S.L."/>
            <person name="Zaremba-Niedzwiedzka K."/>
            <person name="Martijn J."/>
            <person name="Lind A.E."/>
            <person name="van Eijk R."/>
            <person name="Schleper C."/>
            <person name="Guy L."/>
            <person name="Ettema T.J."/>
        </authorList>
    </citation>
    <scope>NUCLEOTIDE SEQUENCE</scope>
</reference>
<evidence type="ECO:0000259" key="2">
    <source>
        <dbReference type="PROSITE" id="PS50110"/>
    </source>
</evidence>
<keyword evidence="1" id="KW-0597">Phosphoprotein</keyword>
<dbReference type="PANTHER" id="PTHR44591:SF3">
    <property type="entry name" value="RESPONSE REGULATORY DOMAIN-CONTAINING PROTEIN"/>
    <property type="match status" value="1"/>
</dbReference>
<accession>A0A0F8ZW93</accession>
<evidence type="ECO:0000313" key="3">
    <source>
        <dbReference type="EMBL" id="KKK70694.1"/>
    </source>
</evidence>
<feature type="non-terminal residue" evidence="3">
    <location>
        <position position="1"/>
    </location>
</feature>
<dbReference type="InterPro" id="IPR050595">
    <property type="entry name" value="Bact_response_regulator"/>
</dbReference>
<name>A0A0F8ZW93_9ZZZZ</name>
<dbReference type="SUPFAM" id="SSF52172">
    <property type="entry name" value="CheY-like"/>
    <property type="match status" value="2"/>
</dbReference>
<protein>
    <recommendedName>
        <fullName evidence="2">Response regulatory domain-containing protein</fullName>
    </recommendedName>
</protein>
<evidence type="ECO:0000256" key="1">
    <source>
        <dbReference type="ARBA" id="ARBA00022553"/>
    </source>
</evidence>
<dbReference type="PROSITE" id="PS50110">
    <property type="entry name" value="RESPONSE_REGULATORY"/>
    <property type="match status" value="2"/>
</dbReference>